<evidence type="ECO:0000313" key="2">
    <source>
        <dbReference type="Proteomes" id="UP001234297"/>
    </source>
</evidence>
<keyword evidence="2" id="KW-1185">Reference proteome</keyword>
<comment type="caution">
    <text evidence="1">The sequence shown here is derived from an EMBL/GenBank/DDBJ whole genome shotgun (WGS) entry which is preliminary data.</text>
</comment>
<dbReference type="EMBL" id="CM056815">
    <property type="protein sequence ID" value="KAJ8630532.1"/>
    <property type="molecule type" value="Genomic_DNA"/>
</dbReference>
<evidence type="ECO:0000313" key="1">
    <source>
        <dbReference type="EMBL" id="KAJ8630532.1"/>
    </source>
</evidence>
<dbReference type="Proteomes" id="UP001234297">
    <property type="component" value="Chromosome 7"/>
</dbReference>
<organism evidence="1 2">
    <name type="scientific">Persea americana</name>
    <name type="common">Avocado</name>
    <dbReference type="NCBI Taxonomy" id="3435"/>
    <lineage>
        <taxon>Eukaryota</taxon>
        <taxon>Viridiplantae</taxon>
        <taxon>Streptophyta</taxon>
        <taxon>Embryophyta</taxon>
        <taxon>Tracheophyta</taxon>
        <taxon>Spermatophyta</taxon>
        <taxon>Magnoliopsida</taxon>
        <taxon>Magnoliidae</taxon>
        <taxon>Laurales</taxon>
        <taxon>Lauraceae</taxon>
        <taxon>Persea</taxon>
    </lineage>
</organism>
<accession>A0ACC2LAX7</accession>
<gene>
    <name evidence="1" type="ORF">MRB53_023855</name>
</gene>
<protein>
    <submittedName>
        <fullName evidence="1">Uncharacterized protein</fullName>
    </submittedName>
</protein>
<proteinExistence type="predicted"/>
<name>A0ACC2LAX7_PERAE</name>
<sequence length="94" mass="10658">MEPAAVREYKLWINSASAGVDLSFEPSAARLFLGCLAIFLRSGDLKRQRRLLRSSPLLRPIPAVRDRSVFLLRRSMSPESSIIFFEKFATETSL</sequence>
<reference evidence="1 2" key="1">
    <citation type="journal article" date="2022" name="Hortic Res">
        <title>A haplotype resolved chromosomal level avocado genome allows analysis of novel avocado genes.</title>
        <authorList>
            <person name="Nath O."/>
            <person name="Fletcher S.J."/>
            <person name="Hayward A."/>
            <person name="Shaw L.M."/>
            <person name="Masouleh A.K."/>
            <person name="Furtado A."/>
            <person name="Henry R.J."/>
            <person name="Mitter N."/>
        </authorList>
    </citation>
    <scope>NUCLEOTIDE SEQUENCE [LARGE SCALE GENOMIC DNA]</scope>
    <source>
        <strain evidence="2">cv. Hass</strain>
    </source>
</reference>